<evidence type="ECO:0000313" key="2">
    <source>
        <dbReference type="Proteomes" id="UP001392437"/>
    </source>
</evidence>
<name>A0AAW0QLM4_9PEZI</name>
<protein>
    <recommendedName>
        <fullName evidence="3">Lipocalin-like domain-containing protein</fullName>
    </recommendedName>
</protein>
<keyword evidence="2" id="KW-1185">Reference proteome</keyword>
<dbReference type="EMBL" id="JAQQWP010000008">
    <property type="protein sequence ID" value="KAK8106462.1"/>
    <property type="molecule type" value="Genomic_DNA"/>
</dbReference>
<gene>
    <name evidence="1" type="ORF">PG999_009821</name>
</gene>
<evidence type="ECO:0000313" key="1">
    <source>
        <dbReference type="EMBL" id="KAK8106462.1"/>
    </source>
</evidence>
<proteinExistence type="predicted"/>
<dbReference type="Proteomes" id="UP001392437">
    <property type="component" value="Unassembled WGS sequence"/>
</dbReference>
<organism evidence="1 2">
    <name type="scientific">Apiospora kogelbergensis</name>
    <dbReference type="NCBI Taxonomy" id="1337665"/>
    <lineage>
        <taxon>Eukaryota</taxon>
        <taxon>Fungi</taxon>
        <taxon>Dikarya</taxon>
        <taxon>Ascomycota</taxon>
        <taxon>Pezizomycotina</taxon>
        <taxon>Sordariomycetes</taxon>
        <taxon>Xylariomycetidae</taxon>
        <taxon>Amphisphaeriales</taxon>
        <taxon>Apiosporaceae</taxon>
        <taxon>Apiospora</taxon>
    </lineage>
</organism>
<dbReference type="AlphaFoldDB" id="A0AAW0QLM4"/>
<sequence>MIAAEQAFRCFVGAWGFINATIVNTTTGAEIPSWHSAYPSGLSTYTESGYNEFIITANDTTQPQFRPRALTQPAKPTDSNNTWALVGQHSLAAGGTFSVVNVTGGRSACSGAAATTSGPRGTFIGNYTTATLPSWVGLNITQQFEFFDNCNVHMLRSQEGPDVEEVVWFYRRPVHKVY</sequence>
<comment type="caution">
    <text evidence="1">The sequence shown here is derived from an EMBL/GenBank/DDBJ whole genome shotgun (WGS) entry which is preliminary data.</text>
</comment>
<evidence type="ECO:0008006" key="3">
    <source>
        <dbReference type="Google" id="ProtNLM"/>
    </source>
</evidence>
<reference evidence="1 2" key="1">
    <citation type="submission" date="2023-01" db="EMBL/GenBank/DDBJ databases">
        <title>Analysis of 21 Apiospora genomes using comparative genomics revels a genus with tremendous synthesis potential of carbohydrate active enzymes and secondary metabolites.</title>
        <authorList>
            <person name="Sorensen T."/>
        </authorList>
    </citation>
    <scope>NUCLEOTIDE SEQUENCE [LARGE SCALE GENOMIC DNA]</scope>
    <source>
        <strain evidence="1 2">CBS 117206</strain>
    </source>
</reference>
<accession>A0AAW0QLM4</accession>